<evidence type="ECO:0000313" key="3">
    <source>
        <dbReference type="EMBL" id="VTR93347.1"/>
    </source>
</evidence>
<dbReference type="Pfam" id="PF03372">
    <property type="entry name" value="Exo_endo_phos"/>
    <property type="match status" value="1"/>
</dbReference>
<gene>
    <name evidence="3" type="ORF">SOIL9_43670</name>
</gene>
<feature type="chain" id="PRO_5027007920" description="Endonuclease/exonuclease/phosphatase domain-containing protein" evidence="1">
    <location>
        <begin position="26"/>
        <end position="331"/>
    </location>
</feature>
<protein>
    <recommendedName>
        <fullName evidence="2">Endonuclease/exonuclease/phosphatase domain-containing protein</fullName>
    </recommendedName>
</protein>
<evidence type="ECO:0000313" key="4">
    <source>
        <dbReference type="Proteomes" id="UP000464178"/>
    </source>
</evidence>
<dbReference type="RefSeq" id="WP_162668087.1">
    <property type="nucleotide sequence ID" value="NZ_LR593886.1"/>
</dbReference>
<dbReference type="GO" id="GO:0003824">
    <property type="term" value="F:catalytic activity"/>
    <property type="evidence" value="ECO:0007669"/>
    <property type="project" value="InterPro"/>
</dbReference>
<dbReference type="InterPro" id="IPR005135">
    <property type="entry name" value="Endo/exonuclease/phosphatase"/>
</dbReference>
<dbReference type="AlphaFoldDB" id="A0A6P2CXT7"/>
<keyword evidence="1" id="KW-0732">Signal</keyword>
<reference evidence="3 4" key="1">
    <citation type="submission" date="2019-05" db="EMBL/GenBank/DDBJ databases">
        <authorList>
            <consortium name="Science for Life Laboratories"/>
        </authorList>
    </citation>
    <scope>NUCLEOTIDE SEQUENCE [LARGE SCALE GENOMIC DNA]</scope>
    <source>
        <strain evidence="3">Soil9</strain>
    </source>
</reference>
<dbReference type="Gene3D" id="3.60.10.10">
    <property type="entry name" value="Endonuclease/exonuclease/phosphatase"/>
    <property type="match status" value="1"/>
</dbReference>
<accession>A0A6P2CXT7</accession>
<evidence type="ECO:0000256" key="1">
    <source>
        <dbReference type="SAM" id="SignalP"/>
    </source>
</evidence>
<feature type="signal peptide" evidence="1">
    <location>
        <begin position="1"/>
        <end position="25"/>
    </location>
</feature>
<keyword evidence="4" id="KW-1185">Reference proteome</keyword>
<dbReference type="Proteomes" id="UP000464178">
    <property type="component" value="Chromosome"/>
</dbReference>
<dbReference type="KEGG" id="gms:SOIL9_43670"/>
<proteinExistence type="predicted"/>
<sequence length="331" mass="36903">MQRVLLVAFASAAVALGLMPRTGSAQPPIPPRITVAAWNIEWLGKPHNRSGAGKDVAQSAQDIADYIKASAVDILSVEEVTFDTGTDDNRQNKTLVDACKFLNRLPGQQWEHRLFPKRDEDAKDQCVGLIWNESRVQPQKTQGNKPFYRLEMTAPQNLTDDPDFGAGSHYFDRWATAMKFSAGKDKTDVVLIPVHLKANIGGVAKTRRQRNVEAKMLTKALAKVRDAFRDDDIIILGDTNILKNDEPATTTITHAGFNDLNFLDAATHQGGAPFDRAFVADDTNPKGRNKEFAHSAQEVFAHPDFNSQQFKKRLSDHYLIRFSIDVMDDDD</sequence>
<organism evidence="3 4">
    <name type="scientific">Gemmata massiliana</name>
    <dbReference type="NCBI Taxonomy" id="1210884"/>
    <lineage>
        <taxon>Bacteria</taxon>
        <taxon>Pseudomonadati</taxon>
        <taxon>Planctomycetota</taxon>
        <taxon>Planctomycetia</taxon>
        <taxon>Gemmatales</taxon>
        <taxon>Gemmataceae</taxon>
        <taxon>Gemmata</taxon>
    </lineage>
</organism>
<dbReference type="InterPro" id="IPR036691">
    <property type="entry name" value="Endo/exonu/phosph_ase_sf"/>
</dbReference>
<dbReference type="EMBL" id="LR593886">
    <property type="protein sequence ID" value="VTR93347.1"/>
    <property type="molecule type" value="Genomic_DNA"/>
</dbReference>
<name>A0A6P2CXT7_9BACT</name>
<feature type="domain" description="Endonuclease/exonuclease/phosphatase" evidence="2">
    <location>
        <begin position="37"/>
        <end position="285"/>
    </location>
</feature>
<evidence type="ECO:0000259" key="2">
    <source>
        <dbReference type="Pfam" id="PF03372"/>
    </source>
</evidence>
<dbReference type="SUPFAM" id="SSF56219">
    <property type="entry name" value="DNase I-like"/>
    <property type="match status" value="1"/>
</dbReference>